<dbReference type="InterPro" id="IPR036866">
    <property type="entry name" value="RibonucZ/Hydroxyglut_hydro"/>
</dbReference>
<dbReference type="AlphaFoldDB" id="A0A250XC18"/>
<name>A0A250XC18_9CHLO</name>
<dbReference type="OrthoDB" id="527344at2759"/>
<feature type="compositionally biased region" description="Basic and acidic residues" evidence="1">
    <location>
        <begin position="353"/>
        <end position="362"/>
    </location>
</feature>
<dbReference type="Gene3D" id="3.60.15.10">
    <property type="entry name" value="Ribonuclease Z/Hydroxyacylglutathione hydrolase-like"/>
    <property type="match status" value="2"/>
</dbReference>
<dbReference type="SUPFAM" id="SSF56281">
    <property type="entry name" value="Metallo-hydrolase/oxidoreductase"/>
    <property type="match status" value="2"/>
</dbReference>
<proteinExistence type="predicted"/>
<organism evidence="2 3">
    <name type="scientific">Chlamydomonas eustigma</name>
    <dbReference type="NCBI Taxonomy" id="1157962"/>
    <lineage>
        <taxon>Eukaryota</taxon>
        <taxon>Viridiplantae</taxon>
        <taxon>Chlorophyta</taxon>
        <taxon>core chlorophytes</taxon>
        <taxon>Chlorophyceae</taxon>
        <taxon>CS clade</taxon>
        <taxon>Chlamydomonadales</taxon>
        <taxon>Chlamydomonadaceae</taxon>
        <taxon>Chlamydomonas</taxon>
    </lineage>
</organism>
<gene>
    <name evidence="2" type="ORF">CEUSTIGMA_g8070.t1</name>
</gene>
<evidence type="ECO:0000313" key="3">
    <source>
        <dbReference type="Proteomes" id="UP000232323"/>
    </source>
</evidence>
<protein>
    <recommendedName>
        <fullName evidence="4">Metallo-beta-lactamase domain-containing protein</fullName>
    </recommendedName>
</protein>
<dbReference type="Proteomes" id="UP000232323">
    <property type="component" value="Unassembled WGS sequence"/>
</dbReference>
<feature type="region of interest" description="Disordered" evidence="1">
    <location>
        <begin position="267"/>
        <end position="319"/>
    </location>
</feature>
<keyword evidence="3" id="KW-1185">Reference proteome</keyword>
<reference evidence="2 3" key="1">
    <citation type="submission" date="2017-08" db="EMBL/GenBank/DDBJ databases">
        <title>Acidophilic green algal genome provides insights into adaptation to an acidic environment.</title>
        <authorList>
            <person name="Hirooka S."/>
            <person name="Hirose Y."/>
            <person name="Kanesaki Y."/>
            <person name="Higuchi S."/>
            <person name="Fujiwara T."/>
            <person name="Onuma R."/>
            <person name="Era A."/>
            <person name="Ohbayashi R."/>
            <person name="Uzuka A."/>
            <person name="Nozaki H."/>
            <person name="Yoshikawa H."/>
            <person name="Miyagishima S.Y."/>
        </authorList>
    </citation>
    <scope>NUCLEOTIDE SEQUENCE [LARGE SCALE GENOMIC DNA]</scope>
    <source>
        <strain evidence="2 3">NIES-2499</strain>
    </source>
</reference>
<dbReference type="STRING" id="1157962.A0A250XC18"/>
<dbReference type="EMBL" id="BEGY01000055">
    <property type="protein sequence ID" value="GAX80635.1"/>
    <property type="molecule type" value="Genomic_DNA"/>
</dbReference>
<feature type="region of interest" description="Disordered" evidence="1">
    <location>
        <begin position="334"/>
        <end position="374"/>
    </location>
</feature>
<sequence length="468" mass="50199">MLKNLRHAVGSVKNQSTVAPPITQTSAVTNIAAESRSHKLNIAGFEVEGLSIAGQETCVILPRFKVIFDSGRCPQRATIQQTILLSHGHLDHIGGIPFHITTRNMQGMPASKIVSPPACESAIRDIMSVYEKLQGERSPIQYQLTALTVGQQLHLPGGFIVRPFPTTHSIASQGYLLYSQRKKLRADLQGSSQEEIKAMRMAGLEVTEVFEVPEVAFTGDTTIHFLEYLKPEPPAALVDALRAGLAGSFSAPDSHATATLLPASSLTQQQDEAEQRAAEGATPSTGLLTGLGVEAEGSQQPLPVSENAVESAEEGPRPLSSTLLTASFLPVSSALPPAETSRSPSSSAPTPTHQREPSRAAGDDTTTTPSPSPLSSVHALMAEVLKAKLLIMELTFIDDLVSVEDARAKGHMHIADFVANAHLFQQNEAILLIHFSARYSRQQILEALDIRLPAALRAKCVPFLNGFN</sequence>
<evidence type="ECO:0000313" key="2">
    <source>
        <dbReference type="EMBL" id="GAX80635.1"/>
    </source>
</evidence>
<accession>A0A250XC18</accession>
<feature type="compositionally biased region" description="Low complexity" evidence="1">
    <location>
        <begin position="365"/>
        <end position="374"/>
    </location>
</feature>
<feature type="compositionally biased region" description="Low complexity" evidence="1">
    <location>
        <begin position="336"/>
        <end position="352"/>
    </location>
</feature>
<comment type="caution">
    <text evidence="2">The sequence shown here is derived from an EMBL/GenBank/DDBJ whole genome shotgun (WGS) entry which is preliminary data.</text>
</comment>
<dbReference type="PANTHER" id="PTHR46504:SF2">
    <property type="entry name" value="TRNASE Z TRZ1"/>
    <property type="match status" value="1"/>
</dbReference>
<evidence type="ECO:0000256" key="1">
    <source>
        <dbReference type="SAM" id="MobiDB-lite"/>
    </source>
</evidence>
<evidence type="ECO:0008006" key="4">
    <source>
        <dbReference type="Google" id="ProtNLM"/>
    </source>
</evidence>
<dbReference type="PANTHER" id="PTHR46504">
    <property type="entry name" value="TRNASE Z TRZ1"/>
    <property type="match status" value="1"/>
</dbReference>